<dbReference type="STRING" id="215250.A0A316YY19"/>
<dbReference type="EMBL" id="KZ819634">
    <property type="protein sequence ID" value="PWN94091.1"/>
    <property type="molecule type" value="Genomic_DNA"/>
</dbReference>
<evidence type="ECO:0000313" key="4">
    <source>
        <dbReference type="EMBL" id="PWN94091.1"/>
    </source>
</evidence>
<sequence length="246" mass="28587">MELGQPKEFSAEKQKQVDQWTEKSAAKDVEILTHIAKIQAPLWEERSKVLKDVEGFWPDALFNCLPFVIYMIGEDRPLLKHITDIRVLRDLNEIRNLRLEFDFSDNAYFSDKTLVKEFVAKKDAPQIGEEFDWVEHLIAKKTTINWKSEDMNLAKKHPSQTADEDGEFGSLFASFFENDKGDPAPAIGEIIAFTFFPNAIDYYTGKTSDIDDEDFEEYSEDEEDEDDDREIDLEEEEARPKKKTKN</sequence>
<dbReference type="InterPro" id="IPR002164">
    <property type="entry name" value="NAP_family"/>
</dbReference>
<evidence type="ECO:0000256" key="2">
    <source>
        <dbReference type="RuleBase" id="RU003876"/>
    </source>
</evidence>
<organism evidence="4 5">
    <name type="scientific">Acaromyces ingoldii</name>
    <dbReference type="NCBI Taxonomy" id="215250"/>
    <lineage>
        <taxon>Eukaryota</taxon>
        <taxon>Fungi</taxon>
        <taxon>Dikarya</taxon>
        <taxon>Basidiomycota</taxon>
        <taxon>Ustilaginomycotina</taxon>
        <taxon>Exobasidiomycetes</taxon>
        <taxon>Exobasidiales</taxon>
        <taxon>Cryptobasidiaceae</taxon>
        <taxon>Acaromyces</taxon>
    </lineage>
</organism>
<gene>
    <name evidence="4" type="ORF">FA10DRAFT_283698</name>
</gene>
<dbReference type="OrthoDB" id="19419at2759"/>
<dbReference type="Gene3D" id="3.30.1120.90">
    <property type="entry name" value="Nucleosome assembly protein"/>
    <property type="match status" value="1"/>
</dbReference>
<dbReference type="PANTHER" id="PTHR11875">
    <property type="entry name" value="TESTIS-SPECIFIC Y-ENCODED PROTEIN"/>
    <property type="match status" value="1"/>
</dbReference>
<dbReference type="GO" id="GO:0005634">
    <property type="term" value="C:nucleus"/>
    <property type="evidence" value="ECO:0007669"/>
    <property type="project" value="InterPro"/>
</dbReference>
<dbReference type="GeneID" id="37045779"/>
<feature type="compositionally biased region" description="Acidic residues" evidence="3">
    <location>
        <begin position="210"/>
        <end position="237"/>
    </location>
</feature>
<dbReference type="AlphaFoldDB" id="A0A316YY19"/>
<feature type="region of interest" description="Disordered" evidence="3">
    <location>
        <begin position="205"/>
        <end position="246"/>
    </location>
</feature>
<comment type="similarity">
    <text evidence="1 2">Belongs to the nucleosome assembly protein (NAP) family.</text>
</comment>
<protein>
    <recommendedName>
        <fullName evidence="6">Nucleosome assembly protein</fullName>
    </recommendedName>
</protein>
<evidence type="ECO:0000256" key="3">
    <source>
        <dbReference type="SAM" id="MobiDB-lite"/>
    </source>
</evidence>
<evidence type="ECO:0008006" key="6">
    <source>
        <dbReference type="Google" id="ProtNLM"/>
    </source>
</evidence>
<dbReference type="Pfam" id="PF00956">
    <property type="entry name" value="NAP"/>
    <property type="match status" value="1"/>
</dbReference>
<accession>A0A316YY19</accession>
<dbReference type="InterPro" id="IPR037231">
    <property type="entry name" value="NAP-like_sf"/>
</dbReference>
<dbReference type="FunCoup" id="A0A316YY19">
    <property type="interactions" value="102"/>
</dbReference>
<reference evidence="4" key="1">
    <citation type="journal article" date="2018" name="Mol. Biol. Evol.">
        <title>Broad Genomic Sampling Reveals a Smut Pathogenic Ancestry of the Fungal Clade Ustilaginomycotina.</title>
        <authorList>
            <person name="Kijpornyongpan T."/>
            <person name="Mondo S.J."/>
            <person name="Barry K."/>
            <person name="Sandor L."/>
            <person name="Lee J."/>
            <person name="Lipzen A."/>
            <person name="Pangilinan J."/>
            <person name="LaButti K."/>
            <person name="Hainaut M."/>
            <person name="Henrissat B."/>
            <person name="Grigoriev I.V."/>
            <person name="Spatafora J.W."/>
            <person name="Aime M.C."/>
        </authorList>
    </citation>
    <scope>NUCLEOTIDE SEQUENCE [LARGE SCALE GENOMIC DNA]</scope>
    <source>
        <strain evidence="4">MCA 4198</strain>
    </source>
</reference>
<dbReference type="InParanoid" id="A0A316YY19"/>
<dbReference type="RefSeq" id="XP_025381289.1">
    <property type="nucleotide sequence ID" value="XM_025523863.1"/>
</dbReference>
<proteinExistence type="inferred from homology"/>
<keyword evidence="5" id="KW-1185">Reference proteome</keyword>
<evidence type="ECO:0000256" key="1">
    <source>
        <dbReference type="ARBA" id="ARBA00009947"/>
    </source>
</evidence>
<name>A0A316YY19_9BASI</name>
<dbReference type="GO" id="GO:0006334">
    <property type="term" value="P:nucleosome assembly"/>
    <property type="evidence" value="ECO:0007669"/>
    <property type="project" value="InterPro"/>
</dbReference>
<evidence type="ECO:0000313" key="5">
    <source>
        <dbReference type="Proteomes" id="UP000245768"/>
    </source>
</evidence>
<dbReference type="SUPFAM" id="SSF143113">
    <property type="entry name" value="NAP-like"/>
    <property type="match status" value="1"/>
</dbReference>
<dbReference type="Proteomes" id="UP000245768">
    <property type="component" value="Unassembled WGS sequence"/>
</dbReference>